<dbReference type="PANTHER" id="PTHR38436:SF1">
    <property type="entry name" value="ESTER CYCLASE"/>
    <property type="match status" value="1"/>
</dbReference>
<proteinExistence type="predicted"/>
<dbReference type="SUPFAM" id="SSF54427">
    <property type="entry name" value="NTF2-like"/>
    <property type="match status" value="2"/>
</dbReference>
<evidence type="ECO:0000259" key="1">
    <source>
        <dbReference type="Pfam" id="PF12680"/>
    </source>
</evidence>
<gene>
    <name evidence="2" type="ORF">V8G56_11680</name>
</gene>
<dbReference type="Gene3D" id="3.10.450.50">
    <property type="match status" value="2"/>
</dbReference>
<dbReference type="Proteomes" id="UP001610104">
    <property type="component" value="Unassembled WGS sequence"/>
</dbReference>
<dbReference type="InterPro" id="IPR032710">
    <property type="entry name" value="NTF2-like_dom_sf"/>
</dbReference>
<dbReference type="PROSITE" id="PS51257">
    <property type="entry name" value="PROKAR_LIPOPROTEIN"/>
    <property type="match status" value="1"/>
</dbReference>
<dbReference type="PANTHER" id="PTHR38436">
    <property type="entry name" value="POLYKETIDE CYCLASE SNOAL-LIKE DOMAIN"/>
    <property type="match status" value="1"/>
</dbReference>
<dbReference type="Pfam" id="PF12680">
    <property type="entry name" value="SnoaL_2"/>
    <property type="match status" value="1"/>
</dbReference>
<organism evidence="2 3">
    <name type="scientific">Gaetbulibacter aquiaggeris</name>
    <dbReference type="NCBI Taxonomy" id="1735373"/>
    <lineage>
        <taxon>Bacteria</taxon>
        <taxon>Pseudomonadati</taxon>
        <taxon>Bacteroidota</taxon>
        <taxon>Flavobacteriia</taxon>
        <taxon>Flavobacteriales</taxon>
        <taxon>Flavobacteriaceae</taxon>
        <taxon>Gaetbulibacter</taxon>
    </lineage>
</organism>
<dbReference type="InterPro" id="IPR009959">
    <property type="entry name" value="Cyclase_SnoaL-like"/>
</dbReference>
<evidence type="ECO:0000313" key="3">
    <source>
        <dbReference type="Proteomes" id="UP001610104"/>
    </source>
</evidence>
<accession>A0ABW7MRH3</accession>
<name>A0ABW7MRH3_9FLAO</name>
<dbReference type="Pfam" id="PF07366">
    <property type="entry name" value="SnoaL"/>
    <property type="match status" value="1"/>
</dbReference>
<protein>
    <submittedName>
        <fullName evidence="2">Nuclear transport factor 2 family protein</fullName>
    </submittedName>
</protein>
<comment type="caution">
    <text evidence="2">The sequence shown here is derived from an EMBL/GenBank/DDBJ whole genome shotgun (WGS) entry which is preliminary data.</text>
</comment>
<evidence type="ECO:0000313" key="2">
    <source>
        <dbReference type="EMBL" id="MFH6769402.1"/>
    </source>
</evidence>
<reference evidence="2 3" key="1">
    <citation type="submission" date="2024-02" db="EMBL/GenBank/DDBJ databases">
        <title>A Gaetbulibacter species isolated from tidal flats and genomic insights of their niches.</title>
        <authorList>
            <person name="Ye Y."/>
        </authorList>
    </citation>
    <scope>NUCLEOTIDE SEQUENCE [LARGE SCALE GENOMIC DNA]</scope>
    <source>
        <strain evidence="2 3">KEM-8</strain>
    </source>
</reference>
<dbReference type="InterPro" id="IPR037401">
    <property type="entry name" value="SnoaL-like"/>
</dbReference>
<sequence length="312" mass="35121">MKKFLLIGLAAILITACEKKTKQFTMSSSEIEEAKALINDYQKGDWESWATHYADTAKIYHNTWKNGASADETAQSLKAILSNLSSYHFEVDKDLPWYEMVTNDKGSTWVYFWGNWIGELAANNKKLEIPVHLAFKFEDGKITREEGFYNLSEFTAAMQQIEKENAMPADEKAMMDKINIFVSEFLNKKDASVLPDILADNYVKTVSDEKVASGSQGLVENMNPLFAGFPDFKITLLHKSSFWENNVVLHWQLTGTNTGEFNGIPATGKKVKVTGMSHIGFNKEGKVAMEDVYYDNLSLMTQIGQTLSTPSK</sequence>
<dbReference type="EMBL" id="JBAWKC010000003">
    <property type="protein sequence ID" value="MFH6769402.1"/>
    <property type="molecule type" value="Genomic_DNA"/>
</dbReference>
<feature type="domain" description="SnoaL-like" evidence="1">
    <location>
        <begin position="36"/>
        <end position="144"/>
    </location>
</feature>
<keyword evidence="3" id="KW-1185">Reference proteome</keyword>
<dbReference type="RefSeq" id="WP_395438634.1">
    <property type="nucleotide sequence ID" value="NZ_JBAWKC010000003.1"/>
</dbReference>